<comment type="caution">
    <text evidence="5">The sequence shown here is derived from an EMBL/GenBank/DDBJ whole genome shotgun (WGS) entry which is preliminary data.</text>
</comment>
<evidence type="ECO:0000313" key="5">
    <source>
        <dbReference type="EMBL" id="MDP5274534.1"/>
    </source>
</evidence>
<dbReference type="Gene3D" id="2.60.40.1220">
    <property type="match status" value="2"/>
</dbReference>
<dbReference type="Pfam" id="PF00395">
    <property type="entry name" value="SLH"/>
    <property type="match status" value="1"/>
</dbReference>
<keyword evidence="1 3" id="KW-0732">Signal</keyword>
<feature type="chain" id="PRO_5046038272" evidence="3">
    <location>
        <begin position="25"/>
        <end position="1059"/>
    </location>
</feature>
<dbReference type="EMBL" id="JAVAMP010000003">
    <property type="protein sequence ID" value="MDP5274534.1"/>
    <property type="molecule type" value="Genomic_DNA"/>
</dbReference>
<dbReference type="PROSITE" id="PS51272">
    <property type="entry name" value="SLH"/>
    <property type="match status" value="1"/>
</dbReference>
<gene>
    <name evidence="5" type="ORF">Q5Y73_10465</name>
</gene>
<feature type="compositionally biased region" description="Acidic residues" evidence="2">
    <location>
        <begin position="238"/>
        <end position="255"/>
    </location>
</feature>
<sequence>MKKKLSLLLIMAMIVSMFSSITSAEEMTSEERFEELKEKGIFSGYEDGLSHLEDNMTRAQAVKIIALVFELDISNNPETTSFTDVDENHWSYPYVEAVYRAEIVNGIGDHKFAPNDQVTYEQFIKMFVLGFAYKTGATISQDSIVETGEVSDWALQYVATALSWGLIESQDNYTVSADRAFLVDSAYYTDEKVKEENKSNDENESEENEASEEALEEEEEEKPSGGFSGGSPSGGGTSDDDDSDPQDNPEDEENPEQIGDYTCSENNNNSGGGGVSNNPNTSDVSEETSDVEVIANSKNMISIKFNEVDLQAVKEDFTITEDELDKNILNHEVYHLNSCTIVTLNLEEELSGTTAENVLVSYEGTEALEGFTLSAEDGIAPEIDKSKFVHPEKGPVETVFSLNTNPEEDQLIDHIVIQFSEEIDVSSVYYKGFRVGGFNVIDAYTTFDYRSITSPNELGDAGDGEFIILQVENEIPSVINDLRSHPIITIESMLLEDLSGNEFAGVTAGDVVNSKFVDFESGLPEVTKVEIKDSKSLLVTFNETIKEATNNDFSLTLDNEGMPVLLPVSEVLINEIDGREVLLLFGNHFVDGEYELVIDGVKDYSGASNEVYSGSWSFNESGDFLPANLVGDGVKAISRSEIQIQFDQNLAGASQNDFKVKEDGELVLIDDLDIEDNDVGSLITLVLSVPLSGTETHNVIVSFHDENDLFLKNTTNEYNVAPHPFNAVALDGISPEVVDIEFTNDPRKFNVYFSEPIKETDINHYIVSNEKGENIPVEEVNIDSENNKKVNISLSSIIDHGKVYNLIIDEVKDFMENSNESYNEFIEFINLIPYVNLTEDGVKAISRNEITLQFDQELIDIYLGDFQVTEDGINKNIDHIEIEYNNIGILVILTLDSNLEGTTTELIKISFNDDFDPENDTIGRYGMPPYPFENVNVIDGISPEIATEDGQYKVFAMDVDENSIVDHISIEFTEVMDVSSINKVYFDVPGEQVLDAYASIEGPTSSTESGNKENSNMIYVRIDEESLDSSEELQISIDWEEIEDIFGNVFDGAEDISVQ</sequence>
<feature type="compositionally biased region" description="Acidic residues" evidence="2">
    <location>
        <begin position="202"/>
        <end position="221"/>
    </location>
</feature>
<reference evidence="5 6" key="1">
    <citation type="submission" date="2023-08" db="EMBL/GenBank/DDBJ databases">
        <authorList>
            <person name="Park J.-S."/>
        </authorList>
    </citation>
    <scope>NUCLEOTIDE SEQUENCE [LARGE SCALE GENOMIC DNA]</scope>
    <source>
        <strain evidence="5 6">2205SS18-9</strain>
    </source>
</reference>
<name>A0ABT9IYU0_9BACL</name>
<evidence type="ECO:0000256" key="2">
    <source>
        <dbReference type="SAM" id="MobiDB-lite"/>
    </source>
</evidence>
<feature type="signal peptide" evidence="3">
    <location>
        <begin position="1"/>
        <end position="24"/>
    </location>
</feature>
<proteinExistence type="predicted"/>
<organism evidence="5 6">
    <name type="scientific">Chengkuizengella axinellae</name>
    <dbReference type="NCBI Taxonomy" id="3064388"/>
    <lineage>
        <taxon>Bacteria</taxon>
        <taxon>Bacillati</taxon>
        <taxon>Bacillota</taxon>
        <taxon>Bacilli</taxon>
        <taxon>Bacillales</taxon>
        <taxon>Paenibacillaceae</taxon>
        <taxon>Chengkuizengella</taxon>
    </lineage>
</organism>
<feature type="region of interest" description="Disordered" evidence="2">
    <location>
        <begin position="193"/>
        <end position="290"/>
    </location>
</feature>
<evidence type="ECO:0000313" key="6">
    <source>
        <dbReference type="Proteomes" id="UP001231941"/>
    </source>
</evidence>
<evidence type="ECO:0000256" key="1">
    <source>
        <dbReference type="ARBA" id="ARBA00022729"/>
    </source>
</evidence>
<evidence type="ECO:0000259" key="4">
    <source>
        <dbReference type="PROSITE" id="PS51272"/>
    </source>
</evidence>
<feature type="domain" description="SLH" evidence="4">
    <location>
        <begin position="78"/>
        <end position="141"/>
    </location>
</feature>
<dbReference type="InterPro" id="IPR001119">
    <property type="entry name" value="SLH_dom"/>
</dbReference>
<protein>
    <submittedName>
        <fullName evidence="5">S-layer homology domain-containing protein</fullName>
    </submittedName>
</protein>
<dbReference type="RefSeq" id="WP_305991838.1">
    <property type="nucleotide sequence ID" value="NZ_JAVAMP010000003.1"/>
</dbReference>
<keyword evidence="6" id="KW-1185">Reference proteome</keyword>
<feature type="compositionally biased region" description="Gly residues" evidence="2">
    <location>
        <begin position="226"/>
        <end position="237"/>
    </location>
</feature>
<evidence type="ECO:0000256" key="3">
    <source>
        <dbReference type="SAM" id="SignalP"/>
    </source>
</evidence>
<dbReference type="Proteomes" id="UP001231941">
    <property type="component" value="Unassembled WGS sequence"/>
</dbReference>
<dbReference type="InterPro" id="IPR014755">
    <property type="entry name" value="Cu-Rt/internalin_Ig-like"/>
</dbReference>
<accession>A0ABT9IYU0</accession>